<evidence type="ECO:0000313" key="2">
    <source>
        <dbReference type="EMBL" id="OWZ10910.1"/>
    </source>
</evidence>
<dbReference type="Proteomes" id="UP000198211">
    <property type="component" value="Unassembled WGS sequence"/>
</dbReference>
<name>A0A225W228_9STRA</name>
<feature type="compositionally biased region" description="Low complexity" evidence="1">
    <location>
        <begin position="109"/>
        <end position="121"/>
    </location>
</feature>
<sequence>MDCSNNLNFSVGYYQDFAAMDADFQASIVREERRCRYPSKRCEFPRAIKRNGEMHRFCDAHRSKANLNQRRLEARRKREIKGTETPRKRRSLSSDSENSPNLANQVERPPWSNPSDSSSPPLHSVLAHDELNFLSDLLSQNSLEDLHAEFTDGSTMQMDSRFSC</sequence>
<organism evidence="2 3">
    <name type="scientific">Phytophthora megakarya</name>
    <dbReference type="NCBI Taxonomy" id="4795"/>
    <lineage>
        <taxon>Eukaryota</taxon>
        <taxon>Sar</taxon>
        <taxon>Stramenopiles</taxon>
        <taxon>Oomycota</taxon>
        <taxon>Peronosporomycetes</taxon>
        <taxon>Peronosporales</taxon>
        <taxon>Peronosporaceae</taxon>
        <taxon>Phytophthora</taxon>
    </lineage>
</organism>
<comment type="caution">
    <text evidence="2">The sequence shown here is derived from an EMBL/GenBank/DDBJ whole genome shotgun (WGS) entry which is preliminary data.</text>
</comment>
<dbReference type="OrthoDB" id="113111at2759"/>
<reference evidence="3" key="1">
    <citation type="submission" date="2017-03" db="EMBL/GenBank/DDBJ databases">
        <title>Phytopthora megakarya and P. palmivora, two closely related causual agents of cacao black pod achieved similar genome size and gene model numbers by different mechanisms.</title>
        <authorList>
            <person name="Ali S."/>
            <person name="Shao J."/>
            <person name="Larry D.J."/>
            <person name="Kronmiller B."/>
            <person name="Shen D."/>
            <person name="Strem M.D."/>
            <person name="Melnick R.L."/>
            <person name="Guiltinan M.J."/>
            <person name="Tyler B.M."/>
            <person name="Meinhardt L.W."/>
            <person name="Bailey B.A."/>
        </authorList>
    </citation>
    <scope>NUCLEOTIDE SEQUENCE [LARGE SCALE GENOMIC DNA]</scope>
    <source>
        <strain evidence="3">zdho120</strain>
    </source>
</reference>
<proteinExistence type="predicted"/>
<evidence type="ECO:0000256" key="1">
    <source>
        <dbReference type="SAM" id="MobiDB-lite"/>
    </source>
</evidence>
<gene>
    <name evidence="2" type="ORF">PHMEG_00016151</name>
</gene>
<keyword evidence="3" id="KW-1185">Reference proteome</keyword>
<dbReference type="EMBL" id="NBNE01002288">
    <property type="protein sequence ID" value="OWZ10910.1"/>
    <property type="molecule type" value="Genomic_DNA"/>
</dbReference>
<feature type="compositionally biased region" description="Polar residues" evidence="1">
    <location>
        <begin position="93"/>
        <end position="104"/>
    </location>
</feature>
<protein>
    <submittedName>
        <fullName evidence="2">Uncharacterized protein</fullName>
    </submittedName>
</protein>
<dbReference type="AlphaFoldDB" id="A0A225W228"/>
<accession>A0A225W228</accession>
<feature type="region of interest" description="Disordered" evidence="1">
    <location>
        <begin position="68"/>
        <end position="123"/>
    </location>
</feature>
<evidence type="ECO:0000313" key="3">
    <source>
        <dbReference type="Proteomes" id="UP000198211"/>
    </source>
</evidence>